<accession>A0A9Q1CLU9</accession>
<comment type="caution">
    <text evidence="1">The sequence shown here is derived from an EMBL/GenBank/DDBJ whole genome shotgun (WGS) entry which is preliminary data.</text>
</comment>
<keyword evidence="2" id="KW-1185">Reference proteome</keyword>
<reference evidence="1" key="1">
    <citation type="submission" date="2021-10" db="EMBL/GenBank/DDBJ databases">
        <title>Tropical sea cucumber genome reveals ecological adaptation and Cuvierian tubules defense mechanism.</title>
        <authorList>
            <person name="Chen T."/>
        </authorList>
    </citation>
    <scope>NUCLEOTIDE SEQUENCE</scope>
    <source>
        <strain evidence="1">Nanhai2018</strain>
        <tissue evidence="1">Muscle</tissue>
    </source>
</reference>
<name>A0A9Q1CLU9_HOLLE</name>
<organism evidence="1 2">
    <name type="scientific">Holothuria leucospilota</name>
    <name type="common">Black long sea cucumber</name>
    <name type="synonym">Mertensiothuria leucospilota</name>
    <dbReference type="NCBI Taxonomy" id="206669"/>
    <lineage>
        <taxon>Eukaryota</taxon>
        <taxon>Metazoa</taxon>
        <taxon>Echinodermata</taxon>
        <taxon>Eleutherozoa</taxon>
        <taxon>Echinozoa</taxon>
        <taxon>Holothuroidea</taxon>
        <taxon>Aspidochirotacea</taxon>
        <taxon>Aspidochirotida</taxon>
        <taxon>Holothuriidae</taxon>
        <taxon>Holothuria</taxon>
    </lineage>
</organism>
<dbReference type="EMBL" id="JAIZAY010000002">
    <property type="protein sequence ID" value="KAJ8046899.1"/>
    <property type="molecule type" value="Genomic_DNA"/>
</dbReference>
<protein>
    <submittedName>
        <fullName evidence="1">Uncharacterized protein</fullName>
    </submittedName>
</protein>
<gene>
    <name evidence="1" type="ORF">HOLleu_05734</name>
</gene>
<proteinExistence type="predicted"/>
<sequence>MEPTAFVLGAQHKQWGRENKPMSHNWKKGCGPLNLNQLVGNWNVKHHLTNLSKFHHNSSTNTQVKAF</sequence>
<evidence type="ECO:0000313" key="2">
    <source>
        <dbReference type="Proteomes" id="UP001152320"/>
    </source>
</evidence>
<dbReference type="AlphaFoldDB" id="A0A9Q1CLU9"/>
<dbReference type="Proteomes" id="UP001152320">
    <property type="component" value="Chromosome 2"/>
</dbReference>
<evidence type="ECO:0000313" key="1">
    <source>
        <dbReference type="EMBL" id="KAJ8046899.1"/>
    </source>
</evidence>